<accession>A0A837HTL5</accession>
<evidence type="ECO:0000313" key="2">
    <source>
        <dbReference type="EMBL" id="KKR02256.1"/>
    </source>
</evidence>
<dbReference type="EMBL" id="LBWE01000001">
    <property type="protein sequence ID" value="KKR02256.1"/>
    <property type="molecule type" value="Genomic_DNA"/>
</dbReference>
<dbReference type="AlphaFoldDB" id="A0A837HTL5"/>
<evidence type="ECO:0000313" key="3">
    <source>
        <dbReference type="Proteomes" id="UP000033998"/>
    </source>
</evidence>
<comment type="caution">
    <text evidence="2">The sequence shown here is derived from an EMBL/GenBank/DDBJ whole genome shotgun (WGS) entry which is preliminary data.</text>
</comment>
<proteinExistence type="predicted"/>
<feature type="compositionally biased region" description="Acidic residues" evidence="1">
    <location>
        <begin position="18"/>
        <end position="44"/>
    </location>
</feature>
<sequence length="44" mass="5068">MSYDEDEEVRGGFRVTDGDDDEPMEMPPEDLDFGLDEEDPDRDS</sequence>
<name>A0A837HTL5_9BACT</name>
<feature type="region of interest" description="Disordered" evidence="1">
    <location>
        <begin position="1"/>
        <end position="44"/>
    </location>
</feature>
<reference evidence="2 3" key="1">
    <citation type="journal article" date="2015" name="Nature">
        <title>rRNA introns, odd ribosomes, and small enigmatic genomes across a large radiation of phyla.</title>
        <authorList>
            <person name="Brown C.T."/>
            <person name="Hug L.A."/>
            <person name="Thomas B.C."/>
            <person name="Sharon I."/>
            <person name="Castelle C.J."/>
            <person name="Singh A."/>
            <person name="Wilkins M.J."/>
            <person name="Williams K.H."/>
            <person name="Banfield J.F."/>
        </authorList>
    </citation>
    <scope>NUCLEOTIDE SEQUENCE [LARGE SCALE GENOMIC DNA]</scope>
</reference>
<gene>
    <name evidence="2" type="ORF">UT27_C0001G0034</name>
</gene>
<protein>
    <submittedName>
        <fullName evidence="2">Uncharacterized protein</fullName>
    </submittedName>
</protein>
<organism evidence="2 3">
    <name type="scientific">Candidatus Nomurabacteria bacterium GW2011_GWD2_39_12</name>
    <dbReference type="NCBI Taxonomy" id="1618759"/>
    <lineage>
        <taxon>Bacteria</taxon>
        <taxon>Candidatus Nomuraibacteriota</taxon>
    </lineage>
</organism>
<dbReference type="Proteomes" id="UP000033998">
    <property type="component" value="Unassembled WGS sequence"/>
</dbReference>
<evidence type="ECO:0000256" key="1">
    <source>
        <dbReference type="SAM" id="MobiDB-lite"/>
    </source>
</evidence>